<dbReference type="PANTHER" id="PTHR35761:SF1">
    <property type="entry name" value="PROTEIN SENSITIVE TO UV 2"/>
    <property type="match status" value="1"/>
</dbReference>
<reference evidence="2" key="1">
    <citation type="submission" date="2022-02" db="EMBL/GenBank/DDBJ databases">
        <authorList>
            <person name="Henning P.M."/>
            <person name="McCubbin A.G."/>
            <person name="Shore J.S."/>
        </authorList>
    </citation>
    <scope>NUCLEOTIDE SEQUENCE</scope>
    <source>
        <strain evidence="2">F60SS</strain>
        <tissue evidence="2">Leaves</tissue>
    </source>
</reference>
<feature type="compositionally biased region" description="Acidic residues" evidence="1">
    <location>
        <begin position="15"/>
        <end position="31"/>
    </location>
</feature>
<dbReference type="SUPFAM" id="SSF48371">
    <property type="entry name" value="ARM repeat"/>
    <property type="match status" value="1"/>
</dbReference>
<sequence>MNHDGGGGGGGGGEAFEDDDWDADIWEELIQAEENALSSSSSSLPNPTPNPNSSLLPPPPPPPHTSTTPSAATNISYLLPLPPSQQQPKRYQSDFVSYSPPRELSQRPVLVDLNNDNHYNAATTTTTTASSLLDESGKDREIERLKRELGQVSKRLADLEGECFQLRKGRSKRDESVQSWAQQPHSNHSGKDYGVLEEDSRGILQRSKRAKALEDRVGCQIDIATSSSKAVGVQTEKPSSSGNHSFGFSEKLEGIWGTTSDQMLGRNLISKLFVACPADFRVLFGSMSTNMSSDLSTDSFRDTLSNAGLHCHIRSFPTAEAGKVSQLYSALAKISNGLLELEDLFEPLFDLCNVENCNLLRDNVEVEGVCSGNSIESKDLFNMSRGEASCAGFILFGASKPKLPYKSRNQNVDIRSGNWVYPFELMHQVAKTTTEECIRFEAVAIMNLIVMRSNAYTDREKFGKATVFESLAELLKKEAGVTVRKEALRLLFLLLNCPQSLSLFCSICNEKQIPDSATDQKTGSTAKGLNSILGSLADCFACIGNTIEDLELRKRAMILLACLASSGKSGFEVMVSFRLPGESNFLMLILQVLVSEMDMEASVFTEPSEINKARTLLIREALILLNRLVSNPAYSATVLRMLTSTRDMASLSIDVASRLSRKDHRVRQCDSITRQMRESEIVELAQVFKRRVFTYLGDKVS</sequence>
<proteinExistence type="predicted"/>
<feature type="compositionally biased region" description="Pro residues" evidence="1">
    <location>
        <begin position="46"/>
        <end position="64"/>
    </location>
</feature>
<feature type="region of interest" description="Disordered" evidence="1">
    <location>
        <begin position="81"/>
        <end position="100"/>
    </location>
</feature>
<reference evidence="2" key="2">
    <citation type="journal article" date="2023" name="Plants (Basel)">
        <title>Annotation of the Turnera subulata (Passifloraceae) Draft Genome Reveals the S-Locus Evolved after the Divergence of Turneroideae from Passifloroideae in a Stepwise Manner.</title>
        <authorList>
            <person name="Henning P.M."/>
            <person name="Roalson E.H."/>
            <person name="Mir W."/>
            <person name="McCubbin A.G."/>
            <person name="Shore J.S."/>
        </authorList>
    </citation>
    <scope>NUCLEOTIDE SEQUENCE</scope>
    <source>
        <strain evidence="2">F60SS</strain>
    </source>
</reference>
<evidence type="ECO:0000313" key="2">
    <source>
        <dbReference type="EMBL" id="KAJ4837274.1"/>
    </source>
</evidence>
<keyword evidence="3" id="KW-1185">Reference proteome</keyword>
<feature type="region of interest" description="Disordered" evidence="1">
    <location>
        <begin position="167"/>
        <end position="194"/>
    </location>
</feature>
<dbReference type="InterPro" id="IPR044952">
    <property type="entry name" value="SUV2"/>
</dbReference>
<feature type="region of interest" description="Disordered" evidence="1">
    <location>
        <begin position="1"/>
        <end position="71"/>
    </location>
</feature>
<dbReference type="InterPro" id="IPR016024">
    <property type="entry name" value="ARM-type_fold"/>
</dbReference>
<comment type="caution">
    <text evidence="2">The sequence shown here is derived from an EMBL/GenBank/DDBJ whole genome shotgun (WGS) entry which is preliminary data.</text>
</comment>
<dbReference type="GO" id="GO:0006974">
    <property type="term" value="P:DNA damage response"/>
    <property type="evidence" value="ECO:0007669"/>
    <property type="project" value="InterPro"/>
</dbReference>
<dbReference type="PANTHER" id="PTHR35761">
    <property type="entry name" value="ATR INTERACTING PROTEIN"/>
    <property type="match status" value="1"/>
</dbReference>
<dbReference type="Proteomes" id="UP001141552">
    <property type="component" value="Unassembled WGS sequence"/>
</dbReference>
<dbReference type="OrthoDB" id="645074at2759"/>
<dbReference type="AlphaFoldDB" id="A0A9Q0FSZ8"/>
<gene>
    <name evidence="2" type="ORF">Tsubulata_017331</name>
</gene>
<name>A0A9Q0FSZ8_9ROSI</name>
<accession>A0A9Q0FSZ8</accession>
<dbReference type="EMBL" id="JAKUCV010003886">
    <property type="protein sequence ID" value="KAJ4837274.1"/>
    <property type="molecule type" value="Genomic_DNA"/>
</dbReference>
<feature type="compositionally biased region" description="Gly residues" evidence="1">
    <location>
        <begin position="1"/>
        <end position="14"/>
    </location>
</feature>
<organism evidence="2 3">
    <name type="scientific">Turnera subulata</name>
    <dbReference type="NCBI Taxonomy" id="218843"/>
    <lineage>
        <taxon>Eukaryota</taxon>
        <taxon>Viridiplantae</taxon>
        <taxon>Streptophyta</taxon>
        <taxon>Embryophyta</taxon>
        <taxon>Tracheophyta</taxon>
        <taxon>Spermatophyta</taxon>
        <taxon>Magnoliopsida</taxon>
        <taxon>eudicotyledons</taxon>
        <taxon>Gunneridae</taxon>
        <taxon>Pentapetalae</taxon>
        <taxon>rosids</taxon>
        <taxon>fabids</taxon>
        <taxon>Malpighiales</taxon>
        <taxon>Passifloraceae</taxon>
        <taxon>Turnera</taxon>
    </lineage>
</organism>
<feature type="compositionally biased region" description="Polar residues" evidence="1">
    <location>
        <begin position="177"/>
        <end position="187"/>
    </location>
</feature>
<evidence type="ECO:0000313" key="3">
    <source>
        <dbReference type="Proteomes" id="UP001141552"/>
    </source>
</evidence>
<evidence type="ECO:0000256" key="1">
    <source>
        <dbReference type="SAM" id="MobiDB-lite"/>
    </source>
</evidence>
<protein>
    <submittedName>
        <fullName evidence="2">Uncharacterized protein</fullName>
    </submittedName>
</protein>